<organism evidence="1 2">
    <name type="scientific">Trichophyton equinum (strain ATCC MYA-4606 / CBS 127.97)</name>
    <name type="common">Horse ringworm fungus</name>
    <dbReference type="NCBI Taxonomy" id="559882"/>
    <lineage>
        <taxon>Eukaryota</taxon>
        <taxon>Fungi</taxon>
        <taxon>Dikarya</taxon>
        <taxon>Ascomycota</taxon>
        <taxon>Pezizomycotina</taxon>
        <taxon>Eurotiomycetes</taxon>
        <taxon>Eurotiomycetidae</taxon>
        <taxon>Onygenales</taxon>
        <taxon>Arthrodermataceae</taxon>
        <taxon>Trichophyton</taxon>
    </lineage>
</organism>
<evidence type="ECO:0000313" key="1">
    <source>
        <dbReference type="EMBL" id="EGE06471.1"/>
    </source>
</evidence>
<dbReference type="Proteomes" id="UP000009169">
    <property type="component" value="Unassembled WGS sequence"/>
</dbReference>
<reference evidence="2" key="1">
    <citation type="journal article" date="2012" name="MBio">
        <title>Comparative genome analysis of Trichophyton rubrum and related dermatophytes reveals candidate genes involved in infection.</title>
        <authorList>
            <person name="Martinez D.A."/>
            <person name="Oliver B.G."/>
            <person name="Graeser Y."/>
            <person name="Goldberg J.M."/>
            <person name="Li W."/>
            <person name="Martinez-Rossi N.M."/>
            <person name="Monod M."/>
            <person name="Shelest E."/>
            <person name="Barton R.C."/>
            <person name="Birch E."/>
            <person name="Brakhage A.A."/>
            <person name="Chen Z."/>
            <person name="Gurr S.J."/>
            <person name="Heiman D."/>
            <person name="Heitman J."/>
            <person name="Kosti I."/>
            <person name="Rossi A."/>
            <person name="Saif S."/>
            <person name="Samalova M."/>
            <person name="Saunders C.W."/>
            <person name="Shea T."/>
            <person name="Summerbell R.C."/>
            <person name="Xu J."/>
            <person name="Young S."/>
            <person name="Zeng Q."/>
            <person name="Birren B.W."/>
            <person name="Cuomo C.A."/>
            <person name="White T.C."/>
        </authorList>
    </citation>
    <scope>NUCLEOTIDE SEQUENCE [LARGE SCALE GENOMIC DNA]</scope>
    <source>
        <strain evidence="2">ATCC MYA-4606 / CBS 127.97</strain>
    </source>
</reference>
<dbReference type="VEuPathDB" id="FungiDB:TEQG_05471"/>
<proteinExistence type="predicted"/>
<dbReference type="AlphaFoldDB" id="F2PX53"/>
<dbReference type="EMBL" id="DS995748">
    <property type="protein sequence ID" value="EGE06471.1"/>
    <property type="molecule type" value="Genomic_DNA"/>
</dbReference>
<gene>
    <name evidence="1" type="ORF">TEQG_05471</name>
</gene>
<name>F2PX53_TRIEC</name>
<evidence type="ECO:0000313" key="2">
    <source>
        <dbReference type="Proteomes" id="UP000009169"/>
    </source>
</evidence>
<protein>
    <submittedName>
        <fullName evidence="1">Uncharacterized protein</fullName>
    </submittedName>
</protein>
<keyword evidence="2" id="KW-1185">Reference proteome</keyword>
<accession>F2PX53</accession>
<sequence length="192" mass="19941">MRGGGRRRRRRITETTQGWSSAGGGLCLASDSTATLALAVDYLSTSPAALQRPPGSGWAQGGGGPGSFSLAVGVCACGRLAWYGVTMSTEEIPPCDPSETAQSSLGHAVCLSVRPAGWLRAGGVLDIRRRNNGWWQKPAARPTANRRITNANFAAGLPRRINTSNGTTGSAASCVEASSVSPAFNLSRLIIN</sequence>
<dbReference type="HOGENOM" id="CLU_1422376_0_0_1"/>